<reference evidence="3 5" key="2">
    <citation type="submission" date="2013-03" db="EMBL/GenBank/DDBJ databases">
        <title>The Genome Sequence of Enterococcus avium ATCC_14025 (PacBio/Illumina hybrid assembly).</title>
        <authorList>
            <consortium name="The Broad Institute Genomics Platform"/>
            <consortium name="The Broad Institute Genome Sequencing Center for Infectious Disease"/>
            <person name="Earl A."/>
            <person name="Russ C."/>
            <person name="Gilmore M."/>
            <person name="Surin D."/>
            <person name="Walker B."/>
            <person name="Young S."/>
            <person name="Zeng Q."/>
            <person name="Gargeya S."/>
            <person name="Fitzgerald M."/>
            <person name="Haas B."/>
            <person name="Abouelleil A."/>
            <person name="Allen A.W."/>
            <person name="Alvarado L."/>
            <person name="Arachchi H.M."/>
            <person name="Berlin A.M."/>
            <person name="Chapman S.B."/>
            <person name="Gainer-Dewar J."/>
            <person name="Goldberg J."/>
            <person name="Griggs A."/>
            <person name="Gujja S."/>
            <person name="Hansen M."/>
            <person name="Howarth C."/>
            <person name="Imamovic A."/>
            <person name="Ireland A."/>
            <person name="Larimer J."/>
            <person name="McCowan C."/>
            <person name="Murphy C."/>
            <person name="Pearson M."/>
            <person name="Poon T.W."/>
            <person name="Priest M."/>
            <person name="Roberts A."/>
            <person name="Saif S."/>
            <person name="Shea T."/>
            <person name="Sisk P."/>
            <person name="Sykes S."/>
            <person name="Wortman J."/>
            <person name="Nusbaum C."/>
            <person name="Birren B."/>
        </authorList>
    </citation>
    <scope>NUCLEOTIDE SEQUENCE [LARGE SCALE GENOMIC DNA]</scope>
    <source>
        <strain evidence="3 5">ATCC 14025</strain>
    </source>
</reference>
<reference evidence="2 4" key="1">
    <citation type="submission" date="2013-03" db="EMBL/GenBank/DDBJ databases">
        <title>The Genome Sequence of Enterococcus avium ATCC_14025 (Illumina only assembly).</title>
        <authorList>
            <consortium name="The Broad Institute Genomics Platform"/>
            <consortium name="The Broad Institute Genome Sequencing Center for Infectious Disease"/>
            <person name="Earl A."/>
            <person name="Russ C."/>
            <person name="Gilmore M."/>
            <person name="Surin D."/>
            <person name="Walker B."/>
            <person name="Young S."/>
            <person name="Zeng Q."/>
            <person name="Gargeya S."/>
            <person name="Fitzgerald M."/>
            <person name="Haas B."/>
            <person name="Abouelleil A."/>
            <person name="Allen A.W."/>
            <person name="Alvarado L."/>
            <person name="Arachchi H.M."/>
            <person name="Berlin A.M."/>
            <person name="Chapman S.B."/>
            <person name="Gainer-Dewar J."/>
            <person name="Goldberg J."/>
            <person name="Griggs A."/>
            <person name="Gujja S."/>
            <person name="Hansen M."/>
            <person name="Howarth C."/>
            <person name="Imamovic A."/>
            <person name="Ireland A."/>
            <person name="Larimer J."/>
            <person name="McCowan C."/>
            <person name="Murphy C."/>
            <person name="Pearson M."/>
            <person name="Poon T.W."/>
            <person name="Priest M."/>
            <person name="Roberts A."/>
            <person name="Saif S."/>
            <person name="Shea T."/>
            <person name="Sisk P."/>
            <person name="Sykes S."/>
            <person name="Wortman J."/>
            <person name="Nusbaum C."/>
            <person name="Birren B."/>
        </authorList>
    </citation>
    <scope>NUCLEOTIDE SEQUENCE [LARGE SCALE GENOMIC DNA]</scope>
    <source>
        <strain evidence="2 4">ATCC 14025</strain>
    </source>
</reference>
<evidence type="ECO:0000313" key="5">
    <source>
        <dbReference type="Proteomes" id="UP000014107"/>
    </source>
</evidence>
<evidence type="ECO:0000313" key="3">
    <source>
        <dbReference type="EMBL" id="EOU23565.1"/>
    </source>
</evidence>
<proteinExistence type="predicted"/>
<comment type="caution">
    <text evidence="3">The sequence shown here is derived from an EMBL/GenBank/DDBJ whole genome shotgun (WGS) entry which is preliminary data.</text>
</comment>
<name>A0AAV3J6P6_ENTAV</name>
<evidence type="ECO:0000313" key="2">
    <source>
        <dbReference type="EMBL" id="EOT51126.1"/>
    </source>
</evidence>
<gene>
    <name evidence="3" type="ORF">I570_01430</name>
    <name evidence="2" type="ORF">OMU_00455</name>
</gene>
<keyword evidence="4" id="KW-1185">Reference proteome</keyword>
<dbReference type="EMBL" id="ASWL01000002">
    <property type="protein sequence ID" value="EOU23565.1"/>
    <property type="molecule type" value="Genomic_DNA"/>
</dbReference>
<protein>
    <recommendedName>
        <fullName evidence="6">Transposase</fullName>
    </recommendedName>
</protein>
<keyword evidence="1" id="KW-0175">Coiled coil</keyword>
<organism evidence="3 5">
    <name type="scientific">Enterococcus avium ATCC 14025</name>
    <dbReference type="NCBI Taxonomy" id="1140002"/>
    <lineage>
        <taxon>Bacteria</taxon>
        <taxon>Bacillati</taxon>
        <taxon>Bacillota</taxon>
        <taxon>Bacilli</taxon>
        <taxon>Lactobacillales</taxon>
        <taxon>Enterococcaceae</taxon>
        <taxon>Enterococcus</taxon>
    </lineage>
</organism>
<evidence type="ECO:0008006" key="6">
    <source>
        <dbReference type="Google" id="ProtNLM"/>
    </source>
</evidence>
<dbReference type="EMBL" id="AHYV01000005">
    <property type="protein sequence ID" value="EOT51126.1"/>
    <property type="molecule type" value="Genomic_DNA"/>
</dbReference>
<feature type="coiled-coil region" evidence="1">
    <location>
        <begin position="7"/>
        <end position="34"/>
    </location>
</feature>
<evidence type="ECO:0000256" key="1">
    <source>
        <dbReference type="SAM" id="Coils"/>
    </source>
</evidence>
<dbReference type="Proteomes" id="UP000014107">
    <property type="component" value="Unassembled WGS sequence"/>
</dbReference>
<evidence type="ECO:0000313" key="4">
    <source>
        <dbReference type="Proteomes" id="UP000014104"/>
    </source>
</evidence>
<dbReference type="RefSeq" id="WP_016178329.1">
    <property type="nucleotide sequence ID" value="NZ_KE136357.1"/>
</dbReference>
<dbReference type="Proteomes" id="UP000014104">
    <property type="component" value="Unassembled WGS sequence"/>
</dbReference>
<sequence>MNKDGFEVNAESVIDQLLKRLSQVELENASLKVALDQVSINKQNVTKV</sequence>
<dbReference type="AlphaFoldDB" id="A0AAV3J6P6"/>
<accession>A0AAV3J6P6</accession>